<evidence type="ECO:0000313" key="19">
    <source>
        <dbReference type="EMBL" id="NMQ19535.1"/>
    </source>
</evidence>
<dbReference type="InterPro" id="IPR003594">
    <property type="entry name" value="HATPase_dom"/>
</dbReference>
<evidence type="ECO:0000256" key="12">
    <source>
        <dbReference type="PROSITE-ProRule" id="PRU00110"/>
    </source>
</evidence>
<evidence type="ECO:0000259" key="17">
    <source>
        <dbReference type="PROSITE" id="PS50110"/>
    </source>
</evidence>
<evidence type="ECO:0000256" key="9">
    <source>
        <dbReference type="ARBA" id="ARBA00022989"/>
    </source>
</evidence>
<keyword evidence="20" id="KW-1185">Reference proteome</keyword>
<evidence type="ECO:0000256" key="1">
    <source>
        <dbReference type="ARBA" id="ARBA00000085"/>
    </source>
</evidence>
<evidence type="ECO:0000256" key="5">
    <source>
        <dbReference type="ARBA" id="ARBA00022553"/>
    </source>
</evidence>
<dbReference type="InterPro" id="IPR036641">
    <property type="entry name" value="HPT_dom_sf"/>
</dbReference>
<evidence type="ECO:0000256" key="11">
    <source>
        <dbReference type="ARBA" id="ARBA00023136"/>
    </source>
</evidence>
<dbReference type="Proteomes" id="UP000760480">
    <property type="component" value="Unassembled WGS sequence"/>
</dbReference>
<evidence type="ECO:0000256" key="8">
    <source>
        <dbReference type="ARBA" id="ARBA00022840"/>
    </source>
</evidence>
<reference evidence="19 20" key="1">
    <citation type="submission" date="2019-03" db="EMBL/GenBank/DDBJ databases">
        <title>Metabolic reconstructions from genomes of highly enriched 'Candidatus Accumulibacter' and 'Candidatus Competibacter' bioreactor populations.</title>
        <authorList>
            <person name="Annavajhala M.K."/>
            <person name="Welles L."/>
            <person name="Abbas B."/>
            <person name="Sorokin D."/>
            <person name="Park H."/>
            <person name="Van Loosdrecht M."/>
            <person name="Chandran K."/>
        </authorList>
    </citation>
    <scope>NUCLEOTIDE SEQUENCE [LARGE SCALE GENOMIC DNA]</scope>
    <source>
        <strain evidence="19 20">SBR_G</strain>
    </source>
</reference>
<keyword evidence="5 13" id="KW-0597">Phosphoprotein</keyword>
<keyword evidence="11 15" id="KW-0472">Membrane</keyword>
<comment type="catalytic activity">
    <reaction evidence="1">
        <text>ATP + protein L-histidine = ADP + protein N-phospho-L-histidine.</text>
        <dbReference type="EC" id="2.7.13.3"/>
    </reaction>
</comment>
<evidence type="ECO:0000256" key="7">
    <source>
        <dbReference type="ARBA" id="ARBA00022741"/>
    </source>
</evidence>
<dbReference type="InterPro" id="IPR011006">
    <property type="entry name" value="CheY-like_superfamily"/>
</dbReference>
<evidence type="ECO:0000256" key="13">
    <source>
        <dbReference type="PROSITE-ProRule" id="PRU00169"/>
    </source>
</evidence>
<dbReference type="SUPFAM" id="SSF47384">
    <property type="entry name" value="Homodimeric domain of signal transducing histidine kinase"/>
    <property type="match status" value="1"/>
</dbReference>
<dbReference type="InterPro" id="IPR005467">
    <property type="entry name" value="His_kinase_dom"/>
</dbReference>
<dbReference type="InterPro" id="IPR001789">
    <property type="entry name" value="Sig_transdc_resp-reg_receiver"/>
</dbReference>
<comment type="subcellular location">
    <subcellularLocation>
        <location evidence="2">Cell membrane</location>
        <topology evidence="2">Multi-pass membrane protein</topology>
    </subcellularLocation>
</comment>
<evidence type="ECO:0000259" key="16">
    <source>
        <dbReference type="PROSITE" id="PS50109"/>
    </source>
</evidence>
<feature type="domain" description="Response regulatory" evidence="17">
    <location>
        <begin position="471"/>
        <end position="589"/>
    </location>
</feature>
<dbReference type="InterPro" id="IPR036890">
    <property type="entry name" value="HATPase_C_sf"/>
</dbReference>
<dbReference type="SMART" id="SM00387">
    <property type="entry name" value="HATPase_c"/>
    <property type="match status" value="1"/>
</dbReference>
<feature type="modified residue" description="4-aspartylphosphate" evidence="13">
    <location>
        <position position="522"/>
    </location>
</feature>
<keyword evidence="10" id="KW-0902">Two-component regulatory system</keyword>
<dbReference type="Gene3D" id="3.30.565.10">
    <property type="entry name" value="Histidine kinase-like ATPase, C-terminal domain"/>
    <property type="match status" value="1"/>
</dbReference>
<evidence type="ECO:0000256" key="3">
    <source>
        <dbReference type="ARBA" id="ARBA00012438"/>
    </source>
</evidence>
<dbReference type="EC" id="2.7.13.3" evidence="3"/>
<evidence type="ECO:0000313" key="20">
    <source>
        <dbReference type="Proteomes" id="UP000760480"/>
    </source>
</evidence>
<keyword evidence="6 15" id="KW-0812">Transmembrane</keyword>
<dbReference type="Gene3D" id="1.10.287.130">
    <property type="match status" value="1"/>
</dbReference>
<dbReference type="InterPro" id="IPR036097">
    <property type="entry name" value="HisK_dim/P_sf"/>
</dbReference>
<dbReference type="InterPro" id="IPR008207">
    <property type="entry name" value="Sig_transdc_His_kin_Hpt_dom"/>
</dbReference>
<dbReference type="PANTHER" id="PTHR45339">
    <property type="entry name" value="HYBRID SIGNAL TRANSDUCTION HISTIDINE KINASE J"/>
    <property type="match status" value="1"/>
</dbReference>
<dbReference type="SUPFAM" id="SSF52172">
    <property type="entry name" value="CheY-like"/>
    <property type="match status" value="1"/>
</dbReference>
<dbReference type="Pfam" id="PF02518">
    <property type="entry name" value="HATPase_c"/>
    <property type="match status" value="1"/>
</dbReference>
<dbReference type="Pfam" id="PF00072">
    <property type="entry name" value="Response_reg"/>
    <property type="match status" value="1"/>
</dbReference>
<feature type="domain" description="HPt" evidence="18">
    <location>
        <begin position="640"/>
        <end position="729"/>
    </location>
</feature>
<feature type="coiled-coil region" evidence="14">
    <location>
        <begin position="197"/>
        <end position="224"/>
    </location>
</feature>
<evidence type="ECO:0000256" key="6">
    <source>
        <dbReference type="ARBA" id="ARBA00022692"/>
    </source>
</evidence>
<dbReference type="SMART" id="SM00448">
    <property type="entry name" value="REC"/>
    <property type="match status" value="1"/>
</dbReference>
<dbReference type="PROSITE" id="PS50109">
    <property type="entry name" value="HIS_KIN"/>
    <property type="match status" value="1"/>
</dbReference>
<evidence type="ECO:0000256" key="10">
    <source>
        <dbReference type="ARBA" id="ARBA00023012"/>
    </source>
</evidence>
<keyword evidence="7" id="KW-0547">Nucleotide-binding</keyword>
<dbReference type="SUPFAM" id="SSF55874">
    <property type="entry name" value="ATPase domain of HSP90 chaperone/DNA topoisomerase II/histidine kinase"/>
    <property type="match status" value="1"/>
</dbReference>
<dbReference type="CDD" id="cd17546">
    <property type="entry name" value="REC_hyHK_CKI1_RcsC-like"/>
    <property type="match status" value="1"/>
</dbReference>
<keyword evidence="9 15" id="KW-1133">Transmembrane helix</keyword>
<dbReference type="PANTHER" id="PTHR45339:SF1">
    <property type="entry name" value="HYBRID SIGNAL TRANSDUCTION HISTIDINE KINASE J"/>
    <property type="match status" value="1"/>
</dbReference>
<dbReference type="InterPro" id="IPR003661">
    <property type="entry name" value="HisK_dim/P_dom"/>
</dbReference>
<dbReference type="CDD" id="cd16922">
    <property type="entry name" value="HATPase_EvgS-ArcB-TorS-like"/>
    <property type="match status" value="1"/>
</dbReference>
<sequence>MTKGAGHHARRQADRIVFQLTLSFMSLVLAVAGVTAVYWFVLLQPRLFLAADANAKLLAQAQAVPLAEVLQPRGDTISVNEVIAAMDKILLVTDPATGQPLIVGLMLELDYEVIPAAKGTLDLGRGHMDRQDYFRVEVPLYAPLTDELLGIARFYVSPLFFQTLKLDIRRTLIAESLLILVLLLVVWRWVLALGHRLRCEVLERQRAEQEAHEANRAKSQFLANMSHEIRTPINAIQGLLHLARQDQPPPRLDDRLRKMEHSAHTLLTLVNDTLDFSKIEAEHLELEVVSFDLCAVLDQIRSALGFQAIEKGLKLKFHEDERVPKYLRGDPGRLGQVLLNLAGNAIKFTEHGEVEVFIRMMESSSEQTILEFAVRDTGIGITPEQQARLFQVFSQADSSITRRFGGTGLGLAISQRLVEMMGGRIEVTSTLGQGSVFRFTATFGHAEPSQTESTQRPVRSLEEATQLRGARVLLVEDQPINQEVAGDILRQAGLLVWMADNGQEALDQVRANPSGFDVVLMDLQMPVLDGYEATRRLRADPRHAELPVIAMTANVLAGERERCLAAGMNDYLAKPINVPILYRTLQRWIKKAAVTSAQPVTHSGAEPGAEASPNTAAASSLPAAMPGFDLVASQRRFGGNEALHRRLLARFPDHYGNMLAEIRIALDADDWKQAIHRAHALTGVAANLSAVSLEQAMRSLERALNDGTDDVPRCLTQAEVALREALTSIQELALNPTADPAILPRSATEPPLGRQQWAKMLNDLAKLLAARDLRARKLFGEVAAQAVDLATRHQLHEVGQQIERLNFTEALRVLTCMANSLGIVLDGREDDPAR</sequence>
<comment type="caution">
    <text evidence="19">The sequence shown here is derived from an EMBL/GenBank/DDBJ whole genome shotgun (WGS) entry which is preliminary data.</text>
</comment>
<dbReference type="InterPro" id="IPR004358">
    <property type="entry name" value="Sig_transdc_His_kin-like_C"/>
</dbReference>
<feature type="modified residue" description="Phosphohistidine" evidence="12">
    <location>
        <position position="679"/>
    </location>
</feature>
<evidence type="ECO:0000256" key="2">
    <source>
        <dbReference type="ARBA" id="ARBA00004651"/>
    </source>
</evidence>
<dbReference type="Pfam" id="PF00512">
    <property type="entry name" value="HisKA"/>
    <property type="match status" value="1"/>
</dbReference>
<name>A0ABX1TM73_9GAMM</name>
<proteinExistence type="predicted"/>
<dbReference type="EMBL" id="SPMZ01000028">
    <property type="protein sequence ID" value="NMQ19535.1"/>
    <property type="molecule type" value="Genomic_DNA"/>
</dbReference>
<keyword evidence="4" id="KW-1003">Cell membrane</keyword>
<keyword evidence="14" id="KW-0175">Coiled coil</keyword>
<evidence type="ECO:0000259" key="18">
    <source>
        <dbReference type="PROSITE" id="PS50894"/>
    </source>
</evidence>
<dbReference type="PROSITE" id="PS50110">
    <property type="entry name" value="RESPONSE_REGULATORY"/>
    <property type="match status" value="1"/>
</dbReference>
<dbReference type="CDD" id="cd00082">
    <property type="entry name" value="HisKA"/>
    <property type="match status" value="1"/>
</dbReference>
<evidence type="ECO:0000256" key="15">
    <source>
        <dbReference type="SAM" id="Phobius"/>
    </source>
</evidence>
<dbReference type="Gene3D" id="1.20.120.160">
    <property type="entry name" value="HPT domain"/>
    <property type="match status" value="1"/>
</dbReference>
<dbReference type="Gene3D" id="3.40.50.2300">
    <property type="match status" value="1"/>
</dbReference>
<dbReference type="PROSITE" id="PS50894">
    <property type="entry name" value="HPT"/>
    <property type="match status" value="1"/>
</dbReference>
<feature type="transmembrane region" description="Helical" evidence="15">
    <location>
        <begin position="16"/>
        <end position="41"/>
    </location>
</feature>
<organism evidence="19 20">
    <name type="scientific">Candidatus Competibacter phosphatis</name>
    <dbReference type="NCBI Taxonomy" id="221280"/>
    <lineage>
        <taxon>Bacteria</taxon>
        <taxon>Pseudomonadati</taxon>
        <taxon>Pseudomonadota</taxon>
        <taxon>Gammaproteobacteria</taxon>
        <taxon>Candidatus Competibacteraceae</taxon>
        <taxon>Candidatus Competibacter</taxon>
    </lineage>
</organism>
<evidence type="ECO:0000256" key="14">
    <source>
        <dbReference type="SAM" id="Coils"/>
    </source>
</evidence>
<dbReference type="Pfam" id="PF01627">
    <property type="entry name" value="Hpt"/>
    <property type="match status" value="1"/>
</dbReference>
<keyword evidence="8" id="KW-0067">ATP-binding</keyword>
<gene>
    <name evidence="19" type="ORF">E4P82_10230</name>
</gene>
<accession>A0ABX1TM73</accession>
<dbReference type="RefSeq" id="WP_169248791.1">
    <property type="nucleotide sequence ID" value="NZ_SPMZ01000028.1"/>
</dbReference>
<protein>
    <recommendedName>
        <fullName evidence="3">histidine kinase</fullName>
        <ecNumber evidence="3">2.7.13.3</ecNumber>
    </recommendedName>
</protein>
<dbReference type="PRINTS" id="PR00344">
    <property type="entry name" value="BCTRLSENSOR"/>
</dbReference>
<dbReference type="SMART" id="SM00388">
    <property type="entry name" value="HisKA"/>
    <property type="match status" value="1"/>
</dbReference>
<evidence type="ECO:0000256" key="4">
    <source>
        <dbReference type="ARBA" id="ARBA00022475"/>
    </source>
</evidence>
<feature type="domain" description="Histidine kinase" evidence="16">
    <location>
        <begin position="224"/>
        <end position="445"/>
    </location>
</feature>
<dbReference type="SUPFAM" id="SSF47226">
    <property type="entry name" value="Histidine-containing phosphotransfer domain, HPT domain"/>
    <property type="match status" value="1"/>
</dbReference>